<keyword evidence="2" id="KW-0963">Cytoplasm</keyword>
<dbReference type="InterPro" id="IPR010978">
    <property type="entry name" value="tRNA-bd_arm"/>
</dbReference>
<feature type="domain" description="Serine-tRNA synthetase type1 N-terminal" evidence="6">
    <location>
        <begin position="1"/>
        <end position="108"/>
    </location>
</feature>
<protein>
    <recommendedName>
        <fullName evidence="6">Serine-tRNA synthetase type1 N-terminal domain-containing protein</fullName>
    </recommendedName>
</protein>
<dbReference type="Gene3D" id="1.10.287.40">
    <property type="entry name" value="Serine-tRNA synthetase, tRNA binding domain"/>
    <property type="match status" value="1"/>
</dbReference>
<dbReference type="GO" id="GO:0000166">
    <property type="term" value="F:nucleotide binding"/>
    <property type="evidence" value="ECO:0007669"/>
    <property type="project" value="InterPro"/>
</dbReference>
<evidence type="ECO:0000256" key="2">
    <source>
        <dbReference type="ARBA" id="ARBA00022490"/>
    </source>
</evidence>
<evidence type="ECO:0000259" key="6">
    <source>
        <dbReference type="Pfam" id="PF02403"/>
    </source>
</evidence>
<comment type="catalytic activity">
    <reaction evidence="4">
        <text>tRNA(Sec) + L-serine + ATP = L-seryl-tRNA(Sec) + AMP + diphosphate + H(+)</text>
        <dbReference type="Rhea" id="RHEA:42580"/>
        <dbReference type="Rhea" id="RHEA-COMP:9742"/>
        <dbReference type="Rhea" id="RHEA-COMP:10128"/>
        <dbReference type="ChEBI" id="CHEBI:15378"/>
        <dbReference type="ChEBI" id="CHEBI:30616"/>
        <dbReference type="ChEBI" id="CHEBI:33019"/>
        <dbReference type="ChEBI" id="CHEBI:33384"/>
        <dbReference type="ChEBI" id="CHEBI:78442"/>
        <dbReference type="ChEBI" id="CHEBI:78533"/>
        <dbReference type="ChEBI" id="CHEBI:456215"/>
        <dbReference type="EC" id="6.1.1.11"/>
    </reaction>
</comment>
<evidence type="ECO:0000256" key="3">
    <source>
        <dbReference type="ARBA" id="ARBA00022917"/>
    </source>
</evidence>
<evidence type="ECO:0000256" key="1">
    <source>
        <dbReference type="ARBA" id="ARBA00010728"/>
    </source>
</evidence>
<dbReference type="EMBL" id="UINC01211500">
    <property type="protein sequence ID" value="SVE35419.1"/>
    <property type="molecule type" value="Genomic_DNA"/>
</dbReference>
<proteinExistence type="inferred from homology"/>
<dbReference type="InterPro" id="IPR042103">
    <property type="entry name" value="SerRS_1_N_sf"/>
</dbReference>
<dbReference type="AlphaFoldDB" id="A0A383CTQ4"/>
<feature type="non-terminal residue" evidence="7">
    <location>
        <position position="140"/>
    </location>
</feature>
<dbReference type="PANTHER" id="PTHR43697:SF1">
    <property type="entry name" value="SERINE--TRNA LIGASE"/>
    <property type="match status" value="1"/>
</dbReference>
<sequence>MLDPALFRDDTSNVDDRLDQRGDGFADLARELRRLDAERRDIIPVLEEARHAKKMLGAKIGEGKRAGEAVDALMADGETHAATIETYEGRRAEVDQARHTILLKLPNLAHESVPIGSSETDNIEVRRHGEPTAFDFETRS</sequence>
<organism evidence="7">
    <name type="scientific">marine metagenome</name>
    <dbReference type="NCBI Taxonomy" id="408172"/>
    <lineage>
        <taxon>unclassified sequences</taxon>
        <taxon>metagenomes</taxon>
        <taxon>ecological metagenomes</taxon>
    </lineage>
</organism>
<dbReference type="PANTHER" id="PTHR43697">
    <property type="entry name" value="SERYL-TRNA SYNTHETASE"/>
    <property type="match status" value="1"/>
</dbReference>
<comment type="similarity">
    <text evidence="1">Belongs to the class-II aminoacyl-tRNA synthetase family. Type-1 seryl-tRNA synthetase subfamily.</text>
</comment>
<evidence type="ECO:0000256" key="4">
    <source>
        <dbReference type="ARBA" id="ARBA00047929"/>
    </source>
</evidence>
<comment type="catalytic activity">
    <reaction evidence="5">
        <text>tRNA(Ser) + L-serine + ATP = L-seryl-tRNA(Ser) + AMP + diphosphate + H(+)</text>
        <dbReference type="Rhea" id="RHEA:12292"/>
        <dbReference type="Rhea" id="RHEA-COMP:9669"/>
        <dbReference type="Rhea" id="RHEA-COMP:9703"/>
        <dbReference type="ChEBI" id="CHEBI:15378"/>
        <dbReference type="ChEBI" id="CHEBI:30616"/>
        <dbReference type="ChEBI" id="CHEBI:33019"/>
        <dbReference type="ChEBI" id="CHEBI:33384"/>
        <dbReference type="ChEBI" id="CHEBI:78442"/>
        <dbReference type="ChEBI" id="CHEBI:78533"/>
        <dbReference type="ChEBI" id="CHEBI:456215"/>
        <dbReference type="EC" id="6.1.1.11"/>
    </reaction>
</comment>
<keyword evidence="3" id="KW-0648">Protein biosynthesis</keyword>
<dbReference type="InterPro" id="IPR015866">
    <property type="entry name" value="Ser-tRNA-synth_1_N"/>
</dbReference>
<dbReference type="GO" id="GO:0004828">
    <property type="term" value="F:serine-tRNA ligase activity"/>
    <property type="evidence" value="ECO:0007669"/>
    <property type="project" value="UniProtKB-EC"/>
</dbReference>
<dbReference type="Pfam" id="PF02403">
    <property type="entry name" value="Seryl_tRNA_N"/>
    <property type="match status" value="1"/>
</dbReference>
<accession>A0A383CTQ4</accession>
<gene>
    <name evidence="7" type="ORF">METZ01_LOCUS488273</name>
</gene>
<evidence type="ECO:0000256" key="5">
    <source>
        <dbReference type="ARBA" id="ARBA00048823"/>
    </source>
</evidence>
<reference evidence="7" key="1">
    <citation type="submission" date="2018-05" db="EMBL/GenBank/DDBJ databases">
        <authorList>
            <person name="Lanie J.A."/>
            <person name="Ng W.-L."/>
            <person name="Kazmierczak K.M."/>
            <person name="Andrzejewski T.M."/>
            <person name="Davidsen T.M."/>
            <person name="Wayne K.J."/>
            <person name="Tettelin H."/>
            <person name="Glass J.I."/>
            <person name="Rusch D."/>
            <person name="Podicherti R."/>
            <person name="Tsui H.-C.T."/>
            <person name="Winkler M.E."/>
        </authorList>
    </citation>
    <scope>NUCLEOTIDE SEQUENCE</scope>
</reference>
<dbReference type="SUPFAM" id="SSF46589">
    <property type="entry name" value="tRNA-binding arm"/>
    <property type="match status" value="1"/>
</dbReference>
<evidence type="ECO:0000313" key="7">
    <source>
        <dbReference type="EMBL" id="SVE35419.1"/>
    </source>
</evidence>
<dbReference type="GO" id="GO:0006412">
    <property type="term" value="P:translation"/>
    <property type="evidence" value="ECO:0007669"/>
    <property type="project" value="UniProtKB-KW"/>
</dbReference>
<name>A0A383CTQ4_9ZZZZ</name>